<dbReference type="GO" id="GO:0009063">
    <property type="term" value="P:amino acid catabolic process"/>
    <property type="evidence" value="ECO:0007669"/>
    <property type="project" value="InterPro"/>
</dbReference>
<dbReference type="SFLD" id="SFLDS00001">
    <property type="entry name" value="Enolase"/>
    <property type="match status" value="1"/>
</dbReference>
<dbReference type="AlphaFoldDB" id="W4LRT7"/>
<keyword evidence="2" id="KW-0479">Metal-binding</keyword>
<dbReference type="InterPro" id="IPR013342">
    <property type="entry name" value="Mandelate_racemase_C"/>
</dbReference>
<dbReference type="Proteomes" id="UP000019141">
    <property type="component" value="Unassembled WGS sequence"/>
</dbReference>
<dbReference type="Gene3D" id="3.20.20.120">
    <property type="entry name" value="Enolase-like C-terminal domain"/>
    <property type="match status" value="1"/>
</dbReference>
<dbReference type="InterPro" id="IPR036849">
    <property type="entry name" value="Enolase-like_C_sf"/>
</dbReference>
<dbReference type="GO" id="GO:0016836">
    <property type="term" value="F:hydro-lyase activity"/>
    <property type="evidence" value="ECO:0007669"/>
    <property type="project" value="TreeGrafter"/>
</dbReference>
<dbReference type="PANTHER" id="PTHR13794:SF58">
    <property type="entry name" value="MITOCHONDRIAL ENOLASE SUPERFAMILY MEMBER 1"/>
    <property type="match status" value="1"/>
</dbReference>
<evidence type="ECO:0000313" key="5">
    <source>
        <dbReference type="EMBL" id="ETX00107.1"/>
    </source>
</evidence>
<dbReference type="GO" id="GO:0000287">
    <property type="term" value="F:magnesium ion binding"/>
    <property type="evidence" value="ECO:0007669"/>
    <property type="project" value="TreeGrafter"/>
</dbReference>
<reference evidence="5 6" key="1">
    <citation type="journal article" date="2014" name="Nature">
        <title>An environmental bacterial taxon with a large and distinct metabolic repertoire.</title>
        <authorList>
            <person name="Wilson M.C."/>
            <person name="Mori T."/>
            <person name="Ruckert C."/>
            <person name="Uria A.R."/>
            <person name="Helf M.J."/>
            <person name="Takada K."/>
            <person name="Gernert C."/>
            <person name="Steffens U.A."/>
            <person name="Heycke N."/>
            <person name="Schmitt S."/>
            <person name="Rinke C."/>
            <person name="Helfrich E.J."/>
            <person name="Brachmann A.O."/>
            <person name="Gurgui C."/>
            <person name="Wakimoto T."/>
            <person name="Kracht M."/>
            <person name="Crusemann M."/>
            <person name="Hentschel U."/>
            <person name="Abe I."/>
            <person name="Matsunaga S."/>
            <person name="Kalinowski J."/>
            <person name="Takeyama H."/>
            <person name="Piel J."/>
        </authorList>
    </citation>
    <scope>NUCLEOTIDE SEQUENCE [LARGE SCALE GENOMIC DNA]</scope>
    <source>
        <strain evidence="6">TSY1</strain>
    </source>
</reference>
<protein>
    <submittedName>
        <fullName evidence="5">Mandelate racemase</fullName>
    </submittedName>
</protein>
<dbReference type="InterPro" id="IPR029065">
    <property type="entry name" value="Enolase_C-like"/>
</dbReference>
<organism evidence="5 6">
    <name type="scientific">Entotheonella factor</name>
    <dbReference type="NCBI Taxonomy" id="1429438"/>
    <lineage>
        <taxon>Bacteria</taxon>
        <taxon>Pseudomonadati</taxon>
        <taxon>Nitrospinota/Tectimicrobiota group</taxon>
        <taxon>Candidatus Tectimicrobiota</taxon>
        <taxon>Candidatus Entotheonellia</taxon>
        <taxon>Candidatus Entotheonellales</taxon>
        <taxon>Candidatus Entotheonellaceae</taxon>
        <taxon>Candidatus Entotheonella</taxon>
    </lineage>
</organism>
<evidence type="ECO:0000256" key="3">
    <source>
        <dbReference type="ARBA" id="ARBA00022842"/>
    </source>
</evidence>
<keyword evidence="3" id="KW-0460">Magnesium</keyword>
<name>W4LRT7_ENTF1</name>
<comment type="cofactor">
    <cofactor evidence="1">
        <name>Mg(2+)</name>
        <dbReference type="ChEBI" id="CHEBI:18420"/>
    </cofactor>
</comment>
<dbReference type="Pfam" id="PF13378">
    <property type="entry name" value="MR_MLE_C"/>
    <property type="match status" value="1"/>
</dbReference>
<dbReference type="PROSITE" id="PS00909">
    <property type="entry name" value="MR_MLE_2"/>
    <property type="match status" value="1"/>
</dbReference>
<keyword evidence="6" id="KW-1185">Reference proteome</keyword>
<dbReference type="SMART" id="SM00922">
    <property type="entry name" value="MR_MLE"/>
    <property type="match status" value="1"/>
</dbReference>
<dbReference type="PATRIC" id="fig|1429438.4.peg.2509"/>
<evidence type="ECO:0000256" key="1">
    <source>
        <dbReference type="ARBA" id="ARBA00001946"/>
    </source>
</evidence>
<dbReference type="SUPFAM" id="SSF51604">
    <property type="entry name" value="Enolase C-terminal domain-like"/>
    <property type="match status" value="1"/>
</dbReference>
<dbReference type="SFLD" id="SFLDG00179">
    <property type="entry name" value="mandelate_racemase"/>
    <property type="match status" value="1"/>
</dbReference>
<proteinExistence type="predicted"/>
<dbReference type="InterPro" id="IPR018110">
    <property type="entry name" value="Mandel_Rmase/mucon_lact_enz_CS"/>
</dbReference>
<gene>
    <name evidence="5" type="ORF">ETSY1_12495</name>
</gene>
<comment type="caution">
    <text evidence="5">The sequence shown here is derived from an EMBL/GenBank/DDBJ whole genome shotgun (WGS) entry which is preliminary data.</text>
</comment>
<accession>W4LRT7</accession>
<sequence length="360" mass="39248">MKITRIHARPVMVPLKRPPRAASGEIPEAPLVLIDLETDAGVVGCAYVFTFTRAMLAPTVGCLHALGDMIRGDALVPLEIEAKIRTRLTLLDTPGLVGIALAGIDMAAWDAHAKAQELPLVCALGGQIKPVRAYNSCGLWIDAPERVADDVEGLLAEGDFQALKVRIGRPDFAEDLDAVRRVKARIGDAVCLMSDFNQSLSMNEAILRGRALDDEGLYWIEEPIRHDNYTGCAKIASEVKTPIQIGENLLSPQEMQKAIAAQAADYYMPDVQRIGGVTGWLRAAALAHVHGLDMSSHLFPEISSHLLAVTPTCHWLEYMDWADAILAEPIRIESGHAVIPDRPGCGIAWDEDAVRQYLIE</sequence>
<dbReference type="InterPro" id="IPR013341">
    <property type="entry name" value="Mandelate_racemase_N_dom"/>
</dbReference>
<dbReference type="SUPFAM" id="SSF54826">
    <property type="entry name" value="Enolase N-terminal domain-like"/>
    <property type="match status" value="1"/>
</dbReference>
<dbReference type="HOGENOM" id="CLU_030273_3_1_7"/>
<dbReference type="GO" id="GO:0016052">
    <property type="term" value="P:carbohydrate catabolic process"/>
    <property type="evidence" value="ECO:0007669"/>
    <property type="project" value="TreeGrafter"/>
</dbReference>
<dbReference type="InterPro" id="IPR046945">
    <property type="entry name" value="RHMD-like"/>
</dbReference>
<evidence type="ECO:0000256" key="2">
    <source>
        <dbReference type="ARBA" id="ARBA00022723"/>
    </source>
</evidence>
<evidence type="ECO:0000313" key="6">
    <source>
        <dbReference type="Proteomes" id="UP000019141"/>
    </source>
</evidence>
<dbReference type="InterPro" id="IPR029017">
    <property type="entry name" value="Enolase-like_N"/>
</dbReference>
<dbReference type="EMBL" id="AZHW01000375">
    <property type="protein sequence ID" value="ETX00107.1"/>
    <property type="molecule type" value="Genomic_DNA"/>
</dbReference>
<dbReference type="PANTHER" id="PTHR13794">
    <property type="entry name" value="ENOLASE SUPERFAMILY, MANDELATE RACEMASE"/>
    <property type="match status" value="1"/>
</dbReference>
<dbReference type="Gene3D" id="3.30.390.10">
    <property type="entry name" value="Enolase-like, N-terminal domain"/>
    <property type="match status" value="1"/>
</dbReference>
<evidence type="ECO:0000259" key="4">
    <source>
        <dbReference type="SMART" id="SM00922"/>
    </source>
</evidence>
<feature type="domain" description="Mandelate racemase/muconate lactonizing enzyme C-terminal" evidence="4">
    <location>
        <begin position="144"/>
        <end position="242"/>
    </location>
</feature>
<dbReference type="Pfam" id="PF02746">
    <property type="entry name" value="MR_MLE_N"/>
    <property type="match status" value="1"/>
</dbReference>